<gene>
    <name evidence="4" type="ORF">G443_000582</name>
</gene>
<dbReference type="PANTHER" id="PTHR43727">
    <property type="entry name" value="DIAMINOPIMELATE DECARBOXYLASE"/>
    <property type="match status" value="1"/>
</dbReference>
<dbReference type="SUPFAM" id="SSF50621">
    <property type="entry name" value="Alanine racemase C-terminal domain-like"/>
    <property type="match status" value="1"/>
</dbReference>
<dbReference type="EMBL" id="AUBJ02000001">
    <property type="protein sequence ID" value="MCP2330312.1"/>
    <property type="molecule type" value="Genomic_DNA"/>
</dbReference>
<dbReference type="Gene3D" id="3.20.20.10">
    <property type="entry name" value="Alanine racemase"/>
    <property type="match status" value="1"/>
</dbReference>
<reference evidence="4 5" key="1">
    <citation type="submission" date="2022-06" db="EMBL/GenBank/DDBJ databases">
        <title>Genomic Encyclopedia of Type Strains, Phase I: the one thousand microbial genomes (KMG-I) project.</title>
        <authorList>
            <person name="Kyrpides N."/>
        </authorList>
    </citation>
    <scope>NUCLEOTIDE SEQUENCE [LARGE SCALE GENOMIC DNA]</scope>
    <source>
        <strain evidence="4 5">DSM 43889</strain>
    </source>
</reference>
<feature type="domain" description="Orn/DAP/Arg decarboxylase 2 N-terminal" evidence="3">
    <location>
        <begin position="32"/>
        <end position="283"/>
    </location>
</feature>
<dbReference type="Pfam" id="PF02784">
    <property type="entry name" value="Orn_Arg_deC_N"/>
    <property type="match status" value="1"/>
</dbReference>
<organism evidence="4 5">
    <name type="scientific">Actinoalloteichus caeruleus DSM 43889</name>
    <dbReference type="NCBI Taxonomy" id="1120930"/>
    <lineage>
        <taxon>Bacteria</taxon>
        <taxon>Bacillati</taxon>
        <taxon>Actinomycetota</taxon>
        <taxon>Actinomycetes</taxon>
        <taxon>Pseudonocardiales</taxon>
        <taxon>Pseudonocardiaceae</taxon>
        <taxon>Actinoalloteichus</taxon>
        <taxon>Actinoalloteichus cyanogriseus</taxon>
    </lineage>
</organism>
<comment type="cofactor">
    <cofactor evidence="1">
        <name>pyridoxal 5'-phosphate</name>
        <dbReference type="ChEBI" id="CHEBI:597326"/>
    </cofactor>
</comment>
<evidence type="ECO:0000313" key="4">
    <source>
        <dbReference type="EMBL" id="MCP2330312.1"/>
    </source>
</evidence>
<keyword evidence="5" id="KW-1185">Reference proteome</keyword>
<evidence type="ECO:0000259" key="3">
    <source>
        <dbReference type="Pfam" id="PF02784"/>
    </source>
</evidence>
<name>A0ABT1JCV0_ACTCY</name>
<protein>
    <submittedName>
        <fullName evidence="4">Diaminopimelate decarboxylase</fullName>
    </submittedName>
</protein>
<evidence type="ECO:0000256" key="2">
    <source>
        <dbReference type="ARBA" id="ARBA00022898"/>
    </source>
</evidence>
<evidence type="ECO:0000256" key="1">
    <source>
        <dbReference type="ARBA" id="ARBA00001933"/>
    </source>
</evidence>
<dbReference type="Proteomes" id="UP000791080">
    <property type="component" value="Unassembled WGS sequence"/>
</dbReference>
<dbReference type="Gene3D" id="2.40.37.10">
    <property type="entry name" value="Lyase, Ornithine Decarboxylase, Chain A, domain 1"/>
    <property type="match status" value="1"/>
</dbReference>
<sequence>MRARSAAPDQAGPAELDSLVRRYGSPLYVYRLDSVRRAHADLRSVLPEPSVLYYSLKANPHPALAAALAKAGCRAETSSRGELDTALDRGFSPADCLYTGPGKTDDEIHHALSAGVRRFSAESAAELHRLGSAARALGTEAFVLLRVNGTAAGTTGLRMTGAASQFGVDEARVRAAPGEFLAVPGARLVGVHLYPLSNARDEASLIAAFRSSIALAARLRDDLGFPMGVVDLGGGFAAPYGGPGARPTYPALRQALEEDLDARFPGWRAGRVEVAFESGRYLVGDSGLLAVTVRDVKTSRGQVFVVVDAGINHLGGMSGLGRLARAGITPEPAGAPTTTASLVGPLCTPADVLGRGVAVPEVGVGGLLSIPNVGAYGLSASLLAFLSRPVPAEVVVDGGAVVAATRARLIHESLPVADGEAGEA</sequence>
<accession>A0ABT1JCV0</accession>
<dbReference type="RefSeq" id="WP_051313775.1">
    <property type="nucleotide sequence ID" value="NZ_AUBJ02000001.1"/>
</dbReference>
<dbReference type="SUPFAM" id="SSF51419">
    <property type="entry name" value="PLP-binding barrel"/>
    <property type="match status" value="1"/>
</dbReference>
<dbReference type="InterPro" id="IPR009006">
    <property type="entry name" value="Ala_racemase/Decarboxylase_C"/>
</dbReference>
<dbReference type="InterPro" id="IPR029066">
    <property type="entry name" value="PLP-binding_barrel"/>
</dbReference>
<keyword evidence="2" id="KW-0663">Pyridoxal phosphate</keyword>
<dbReference type="PANTHER" id="PTHR43727:SF2">
    <property type="entry name" value="GROUP IV DECARBOXYLASE"/>
    <property type="match status" value="1"/>
</dbReference>
<dbReference type="PRINTS" id="PR01179">
    <property type="entry name" value="ODADCRBXLASE"/>
</dbReference>
<proteinExistence type="predicted"/>
<evidence type="ECO:0000313" key="5">
    <source>
        <dbReference type="Proteomes" id="UP000791080"/>
    </source>
</evidence>
<dbReference type="InterPro" id="IPR022644">
    <property type="entry name" value="De-COase2_N"/>
</dbReference>
<comment type="caution">
    <text evidence="4">The sequence shown here is derived from an EMBL/GenBank/DDBJ whole genome shotgun (WGS) entry which is preliminary data.</text>
</comment>
<dbReference type="InterPro" id="IPR000183">
    <property type="entry name" value="Orn/DAP/Arg_de-COase"/>
</dbReference>